<organism evidence="1 2">
    <name type="scientific">Neiella litorisoli</name>
    <dbReference type="NCBI Taxonomy" id="2771431"/>
    <lineage>
        <taxon>Bacteria</taxon>
        <taxon>Pseudomonadati</taxon>
        <taxon>Pseudomonadota</taxon>
        <taxon>Gammaproteobacteria</taxon>
        <taxon>Alteromonadales</taxon>
        <taxon>Echinimonadaceae</taxon>
        <taxon>Neiella</taxon>
    </lineage>
</organism>
<evidence type="ECO:0000313" key="1">
    <source>
        <dbReference type="EMBL" id="MBD1389429.1"/>
    </source>
</evidence>
<name>A0A8J6UED4_9GAMM</name>
<sequence>MATNNPDAAIYQVMSHAEIAYALARVTQCHLSRMPFLFDYTKRFIAQAADKDARYVARLLKKQLNLKRLDLFELSWERRYNLYRDWIDTMTLCKNKTDIERLEIAFGVYEKRGALLTSLFGPDELVIDKEQESRFERYGLISLHNKELAHFDDDSWMISPVTVNLLVPTIDVMRNVVADLSGFGFSVDAPTVFRRAPQTNAIRLNSSRNNAFIPFEPAFSPT</sequence>
<dbReference type="RefSeq" id="WP_191144536.1">
    <property type="nucleotide sequence ID" value="NZ_JACXAF010000009.1"/>
</dbReference>
<proteinExistence type="predicted"/>
<keyword evidence="2" id="KW-1185">Reference proteome</keyword>
<dbReference type="EMBL" id="JACXAF010000009">
    <property type="protein sequence ID" value="MBD1389429.1"/>
    <property type="molecule type" value="Genomic_DNA"/>
</dbReference>
<dbReference type="AlphaFoldDB" id="A0A8J6UED4"/>
<protein>
    <submittedName>
        <fullName evidence="1">Uncharacterized protein</fullName>
    </submittedName>
</protein>
<accession>A0A8J6UED4</accession>
<gene>
    <name evidence="1" type="ORF">IC617_08320</name>
</gene>
<reference evidence="1" key="1">
    <citation type="submission" date="2020-09" db="EMBL/GenBank/DDBJ databases">
        <title>A novel bacterium of genus Neiella, isolated from South China Sea.</title>
        <authorList>
            <person name="Huang H."/>
            <person name="Mo K."/>
            <person name="Hu Y."/>
        </authorList>
    </citation>
    <scope>NUCLEOTIDE SEQUENCE</scope>
    <source>
        <strain evidence="1">HB171785</strain>
    </source>
</reference>
<evidence type="ECO:0000313" key="2">
    <source>
        <dbReference type="Proteomes" id="UP000638014"/>
    </source>
</evidence>
<dbReference type="Proteomes" id="UP000638014">
    <property type="component" value="Unassembled WGS sequence"/>
</dbReference>
<comment type="caution">
    <text evidence="1">The sequence shown here is derived from an EMBL/GenBank/DDBJ whole genome shotgun (WGS) entry which is preliminary data.</text>
</comment>